<dbReference type="AlphaFoldDB" id="A0A226EGU0"/>
<dbReference type="SUPFAM" id="SSF52540">
    <property type="entry name" value="P-loop containing nucleoside triphosphate hydrolases"/>
    <property type="match status" value="1"/>
</dbReference>
<keyword evidence="4 6" id="KW-0505">Motor protein</keyword>
<dbReference type="PRINTS" id="PR00193">
    <property type="entry name" value="MYOSINHEAVY"/>
</dbReference>
<dbReference type="EMBL" id="LNIX01000004">
    <property type="protein sequence ID" value="OXA56490.1"/>
    <property type="molecule type" value="Genomic_DNA"/>
</dbReference>
<sequence length="582" mass="65508">MCKLLNKGFHSNQYHKMSSNKIRNKSCQTREKLELLRELDNVGVRDFLVLGNCDLIVTSQVLVGNLVKRFCSDICYTSIGRNLLLFVNPNKPLAIYSTVVKEIYAKLFHGNEELTTPPPHIYSTINCAIHDGLSSLCKSQTLLFSGESGSGKSTNYFHALDYLRFLGNHNEKIEQIFNHNLVLNYFGGAMETDSTRFVKLINLEFDFRGEVQGAGFECYHLEKWRLCGNYNTSNEAINCQNFHIFYILVGGCEGGVLKSLNLLRNPDNYKLLKLVNKNYGNLYPYSNGLLSNQEQAFQFLKKTLPLTPLEFTSLLQILSSILHLGNTTITMTTNLDGSEATTINYGPQNSSEIISNLLQVTQNIIPNITSLPNPSRILIALMQNIYTRLFSWLSRKLGIVSKGDKSFSLKLLDFTGFTDFHGNTNFENFIVNYVNEKVQMCLVDVRLRLHQEEWVRDGLEWIWIDTSGGGAVGEWLDWVEGPLIENSGGWGHKGDGDDGELSFIRLPPRHHGNNTPTTSPHKSQHPKKITNFYTHNPPDTLPPLSSRSSQPPRTPCSPPSTPPPTPPPPQPPPPNYSRTSPK</sequence>
<comment type="similarity">
    <text evidence="6">Belongs to the TRAFAC class myosin-kinesin ATPase superfamily. Myosin family.</text>
</comment>
<proteinExistence type="inferred from homology"/>
<evidence type="ECO:0000256" key="7">
    <source>
        <dbReference type="SAM" id="MobiDB-lite"/>
    </source>
</evidence>
<comment type="caution">
    <text evidence="6">Lacks conserved residue(s) required for the propagation of feature annotation.</text>
</comment>
<evidence type="ECO:0000256" key="3">
    <source>
        <dbReference type="ARBA" id="ARBA00023123"/>
    </source>
</evidence>
<feature type="binding site" evidence="6">
    <location>
        <begin position="146"/>
        <end position="153"/>
    </location>
    <ligand>
        <name>ATP</name>
        <dbReference type="ChEBI" id="CHEBI:30616"/>
    </ligand>
</feature>
<evidence type="ECO:0000256" key="5">
    <source>
        <dbReference type="ARBA" id="ARBA00023203"/>
    </source>
</evidence>
<dbReference type="SMART" id="SM00242">
    <property type="entry name" value="MYSc"/>
    <property type="match status" value="1"/>
</dbReference>
<accession>A0A226EGU0</accession>
<dbReference type="Gene3D" id="1.20.58.530">
    <property type="match status" value="1"/>
</dbReference>
<dbReference type="GO" id="GO:0005524">
    <property type="term" value="F:ATP binding"/>
    <property type="evidence" value="ECO:0007669"/>
    <property type="project" value="UniProtKB-UniRule"/>
</dbReference>
<dbReference type="InterPro" id="IPR001609">
    <property type="entry name" value="Myosin_head_motor_dom-like"/>
</dbReference>
<comment type="caution">
    <text evidence="9">The sequence shown here is derived from an EMBL/GenBank/DDBJ whole genome shotgun (WGS) entry which is preliminary data.</text>
</comment>
<reference evidence="9 10" key="1">
    <citation type="submission" date="2015-12" db="EMBL/GenBank/DDBJ databases">
        <title>The genome of Folsomia candida.</title>
        <authorList>
            <person name="Faddeeva A."/>
            <person name="Derks M.F."/>
            <person name="Anvar Y."/>
            <person name="Smit S."/>
            <person name="Van Straalen N."/>
            <person name="Roelofs D."/>
        </authorList>
    </citation>
    <scope>NUCLEOTIDE SEQUENCE [LARGE SCALE GENOMIC DNA]</scope>
    <source>
        <strain evidence="9 10">VU population</strain>
        <tissue evidence="9">Whole body</tissue>
    </source>
</reference>
<dbReference type="InterPro" id="IPR027417">
    <property type="entry name" value="P-loop_NTPase"/>
</dbReference>
<keyword evidence="10" id="KW-1185">Reference proteome</keyword>
<feature type="compositionally biased region" description="Pro residues" evidence="7">
    <location>
        <begin position="552"/>
        <end position="575"/>
    </location>
</feature>
<dbReference type="PANTHER" id="PTHR13140">
    <property type="entry name" value="MYOSIN"/>
    <property type="match status" value="1"/>
</dbReference>
<organism evidence="9 10">
    <name type="scientific">Folsomia candida</name>
    <name type="common">Springtail</name>
    <dbReference type="NCBI Taxonomy" id="158441"/>
    <lineage>
        <taxon>Eukaryota</taxon>
        <taxon>Metazoa</taxon>
        <taxon>Ecdysozoa</taxon>
        <taxon>Arthropoda</taxon>
        <taxon>Hexapoda</taxon>
        <taxon>Collembola</taxon>
        <taxon>Entomobryomorpha</taxon>
        <taxon>Isotomoidea</taxon>
        <taxon>Isotomidae</taxon>
        <taxon>Proisotominae</taxon>
        <taxon>Folsomia</taxon>
    </lineage>
</organism>
<dbReference type="GO" id="GO:0016459">
    <property type="term" value="C:myosin complex"/>
    <property type="evidence" value="ECO:0007669"/>
    <property type="project" value="UniProtKB-KW"/>
</dbReference>
<dbReference type="OrthoDB" id="6108017at2759"/>
<protein>
    <submittedName>
        <fullName evidence="9">Myosin-IB</fullName>
    </submittedName>
</protein>
<evidence type="ECO:0000313" key="10">
    <source>
        <dbReference type="Proteomes" id="UP000198287"/>
    </source>
</evidence>
<dbReference type="GO" id="GO:0000146">
    <property type="term" value="F:microfilament motor activity"/>
    <property type="evidence" value="ECO:0007669"/>
    <property type="project" value="TreeGrafter"/>
</dbReference>
<dbReference type="GO" id="GO:0007015">
    <property type="term" value="P:actin filament organization"/>
    <property type="evidence" value="ECO:0007669"/>
    <property type="project" value="TreeGrafter"/>
</dbReference>
<evidence type="ECO:0000259" key="8">
    <source>
        <dbReference type="PROSITE" id="PS51456"/>
    </source>
</evidence>
<dbReference type="PROSITE" id="PS51456">
    <property type="entry name" value="MYOSIN_MOTOR"/>
    <property type="match status" value="1"/>
</dbReference>
<dbReference type="GO" id="GO:0016020">
    <property type="term" value="C:membrane"/>
    <property type="evidence" value="ECO:0007669"/>
    <property type="project" value="TreeGrafter"/>
</dbReference>
<keyword evidence="2 6" id="KW-0067">ATP-binding</keyword>
<feature type="region of interest" description="Disordered" evidence="7">
    <location>
        <begin position="489"/>
        <end position="582"/>
    </location>
</feature>
<dbReference type="Pfam" id="PF00063">
    <property type="entry name" value="Myosin_head"/>
    <property type="match status" value="1"/>
</dbReference>
<gene>
    <name evidence="9" type="ORF">Fcan01_09716</name>
</gene>
<feature type="domain" description="Myosin motor" evidence="8">
    <location>
        <begin position="82"/>
        <end position="465"/>
    </location>
</feature>
<evidence type="ECO:0000256" key="1">
    <source>
        <dbReference type="ARBA" id="ARBA00022741"/>
    </source>
</evidence>
<dbReference type="GO" id="GO:0005737">
    <property type="term" value="C:cytoplasm"/>
    <property type="evidence" value="ECO:0007669"/>
    <property type="project" value="TreeGrafter"/>
</dbReference>
<keyword evidence="3 6" id="KW-0518">Myosin</keyword>
<name>A0A226EGU0_FOLCA</name>
<keyword evidence="5 6" id="KW-0009">Actin-binding</keyword>
<dbReference type="GO" id="GO:0051015">
    <property type="term" value="F:actin filament binding"/>
    <property type="evidence" value="ECO:0007669"/>
    <property type="project" value="TreeGrafter"/>
</dbReference>
<keyword evidence="1 6" id="KW-0547">Nucleotide-binding</keyword>
<evidence type="ECO:0000313" key="9">
    <source>
        <dbReference type="EMBL" id="OXA56490.1"/>
    </source>
</evidence>
<evidence type="ECO:0000256" key="4">
    <source>
        <dbReference type="ARBA" id="ARBA00023175"/>
    </source>
</evidence>
<dbReference type="STRING" id="158441.A0A226EGU0"/>
<dbReference type="Gene3D" id="3.40.850.10">
    <property type="entry name" value="Kinesin motor domain"/>
    <property type="match status" value="1"/>
</dbReference>
<evidence type="ECO:0000256" key="6">
    <source>
        <dbReference type="PROSITE-ProRule" id="PRU00782"/>
    </source>
</evidence>
<evidence type="ECO:0000256" key="2">
    <source>
        <dbReference type="ARBA" id="ARBA00022840"/>
    </source>
</evidence>
<dbReference type="Proteomes" id="UP000198287">
    <property type="component" value="Unassembled WGS sequence"/>
</dbReference>
<dbReference type="InterPro" id="IPR036961">
    <property type="entry name" value="Kinesin_motor_dom_sf"/>
</dbReference>
<feature type="compositionally biased region" description="Low complexity" evidence="7">
    <location>
        <begin position="542"/>
        <end position="551"/>
    </location>
</feature>